<protein>
    <submittedName>
        <fullName evidence="1">Uncharacterized protein</fullName>
    </submittedName>
</protein>
<gene>
    <name evidence="1" type="ORF">AVDCRST_MAG54-3516</name>
</gene>
<accession>A0A6J4JI55</accession>
<evidence type="ECO:0000313" key="1">
    <source>
        <dbReference type="EMBL" id="CAA9279919.1"/>
    </source>
</evidence>
<dbReference type="AlphaFoldDB" id="A0A6J4JI55"/>
<feature type="non-terminal residue" evidence="1">
    <location>
        <position position="1"/>
    </location>
</feature>
<dbReference type="EMBL" id="CADCTH010000448">
    <property type="protein sequence ID" value="CAA9279919.1"/>
    <property type="molecule type" value="Genomic_DNA"/>
</dbReference>
<name>A0A6J4JI55_9PSEU</name>
<proteinExistence type="predicted"/>
<sequence>GAAGIEAFAVEDRLAALVIGSHPFERSSRAPPAG</sequence>
<organism evidence="1">
    <name type="scientific">uncultured Actinomycetospora sp</name>
    <dbReference type="NCBI Taxonomy" id="1135996"/>
    <lineage>
        <taxon>Bacteria</taxon>
        <taxon>Bacillati</taxon>
        <taxon>Actinomycetota</taxon>
        <taxon>Actinomycetes</taxon>
        <taxon>Pseudonocardiales</taxon>
        <taxon>Pseudonocardiaceae</taxon>
        <taxon>Actinomycetospora</taxon>
        <taxon>environmental samples</taxon>
    </lineage>
</organism>
<reference evidence="1" key="1">
    <citation type="submission" date="2020-02" db="EMBL/GenBank/DDBJ databases">
        <authorList>
            <person name="Meier V. D."/>
        </authorList>
    </citation>
    <scope>NUCLEOTIDE SEQUENCE</scope>
    <source>
        <strain evidence="1">AVDCRST_MAG54</strain>
    </source>
</reference>